<feature type="non-terminal residue" evidence="2">
    <location>
        <position position="1"/>
    </location>
</feature>
<name>A0ABU7B8F6_9TELE</name>
<comment type="caution">
    <text evidence="2">The sequence shown here is derived from an EMBL/GenBank/DDBJ whole genome shotgun (WGS) entry which is preliminary data.</text>
</comment>
<evidence type="ECO:0000256" key="1">
    <source>
        <dbReference type="SAM" id="MobiDB-lite"/>
    </source>
</evidence>
<dbReference type="EMBL" id="JAHUTI010042876">
    <property type="protein sequence ID" value="MED6246380.1"/>
    <property type="molecule type" value="Genomic_DNA"/>
</dbReference>
<feature type="region of interest" description="Disordered" evidence="1">
    <location>
        <begin position="79"/>
        <end position="101"/>
    </location>
</feature>
<keyword evidence="3" id="KW-1185">Reference proteome</keyword>
<evidence type="ECO:0000313" key="3">
    <source>
        <dbReference type="Proteomes" id="UP001345963"/>
    </source>
</evidence>
<gene>
    <name evidence="2" type="ORF">ATANTOWER_017100</name>
</gene>
<reference evidence="2 3" key="1">
    <citation type="submission" date="2021-07" db="EMBL/GenBank/DDBJ databases">
        <authorList>
            <person name="Palmer J.M."/>
        </authorList>
    </citation>
    <scope>NUCLEOTIDE SEQUENCE [LARGE SCALE GENOMIC DNA]</scope>
    <source>
        <strain evidence="2 3">AT_MEX2019</strain>
        <tissue evidence="2">Muscle</tissue>
    </source>
</reference>
<organism evidence="2 3">
    <name type="scientific">Ataeniobius toweri</name>
    <dbReference type="NCBI Taxonomy" id="208326"/>
    <lineage>
        <taxon>Eukaryota</taxon>
        <taxon>Metazoa</taxon>
        <taxon>Chordata</taxon>
        <taxon>Craniata</taxon>
        <taxon>Vertebrata</taxon>
        <taxon>Euteleostomi</taxon>
        <taxon>Actinopterygii</taxon>
        <taxon>Neopterygii</taxon>
        <taxon>Teleostei</taxon>
        <taxon>Neoteleostei</taxon>
        <taxon>Acanthomorphata</taxon>
        <taxon>Ovalentaria</taxon>
        <taxon>Atherinomorphae</taxon>
        <taxon>Cyprinodontiformes</taxon>
        <taxon>Goodeidae</taxon>
        <taxon>Ataeniobius</taxon>
    </lineage>
</organism>
<evidence type="ECO:0000313" key="2">
    <source>
        <dbReference type="EMBL" id="MED6246380.1"/>
    </source>
</evidence>
<accession>A0ABU7B8F6</accession>
<proteinExistence type="predicted"/>
<dbReference type="Proteomes" id="UP001345963">
    <property type="component" value="Unassembled WGS sequence"/>
</dbReference>
<protein>
    <submittedName>
        <fullName evidence="2">Uncharacterized protein</fullName>
    </submittedName>
</protein>
<sequence>VSQTTGALCEAVNNVCLNVQIKTKLRDRRRQLLGFKTTIMTGPQRFHPFIHPYPLIFARLQDGLCLFLQSLDEVEYTLNRSPSQGSTETSKTYNEHVHSPL</sequence>
<feature type="compositionally biased region" description="Polar residues" evidence="1">
    <location>
        <begin position="79"/>
        <end position="92"/>
    </location>
</feature>